<dbReference type="AntiFam" id="ANF00178">
    <property type="entry name" value="Shadow ORF (opposite dhbF)"/>
</dbReference>
<dbReference type="Proteomes" id="UP000494172">
    <property type="component" value="Unassembled WGS sequence"/>
</dbReference>
<dbReference type="AlphaFoldDB" id="A0A9Q9UV45"/>
<feature type="region of interest" description="Disordered" evidence="1">
    <location>
        <begin position="149"/>
        <end position="180"/>
    </location>
</feature>
<evidence type="ECO:0000256" key="1">
    <source>
        <dbReference type="SAM" id="MobiDB-lite"/>
    </source>
</evidence>
<sequence length="573" mass="66306">MTRDRCLVEQCGRVAQRTGHRAAIVNQVEFEIELRPVERARNRGDIQVRQFECPHVGVLPRNHHLEDRRMTEPSRRLHDFHDLFERKILMILCGDDGPLDALEQLRDRRYARQVDAQCKRVHEQAHDGFEFGTGAIRDRGADHDILLAGEAPQHRGPGRGDDREDRDAAPRGEPSQIPCEHRVEFERQPRRVELLMRGPRAIGRQRQQRRDACQRFFPVTCFALESFRAKPLPLPRNVVRVLECQRRKRVRASFREGPVKRTQLLDEHGQRPAVADDVVQREHEDVRVLRQPDEARAHERPVCEFERARGFFLAQAQPMFRRTGFRRQIVFAPGHAVAGRKQRRAGIAARASRLGKHGAQCLVACPQRIQRAMPRGGVQPAVEPQHERDVIDRARAFEAAQEHHSLLRERHRKRGSAIDTGDRRRIVAVSRTDHLRDRTYGRMIEQRRKRQPDLMHGPQAIQHPHGKQRMSAERKEVVVPADAFDAEQFGPQRGDGALGLALRRLVLCLDEGVVVRLRQRATVELAVRRERQHVEHDERRRHHVVRQPGEKVLAQLPDELGARRGFVQCHVCQ</sequence>
<accession>A0A9Q9UV45</accession>
<name>A0A9Q9UV45_9BURK</name>
<proteinExistence type="predicted"/>
<evidence type="ECO:0000313" key="3">
    <source>
        <dbReference type="Proteomes" id="UP000494172"/>
    </source>
</evidence>
<reference evidence="2 3" key="1">
    <citation type="submission" date="2019-09" db="EMBL/GenBank/DDBJ databases">
        <authorList>
            <person name="Depoorter E."/>
        </authorList>
    </citation>
    <scope>NUCLEOTIDE SEQUENCE [LARGE SCALE GENOMIC DNA]</scope>
    <source>
        <strain evidence="2">LMG 24066</strain>
    </source>
</reference>
<comment type="caution">
    <text evidence="2">The sequence shown here is derived from an EMBL/GenBank/DDBJ whole genome shotgun (WGS) entry which is preliminary data.</text>
</comment>
<dbReference type="EMBL" id="CABVPX010000064">
    <property type="protein sequence ID" value="VWC46259.1"/>
    <property type="molecule type" value="Genomic_DNA"/>
</dbReference>
<organism evidence="2 3">
    <name type="scientific">Burkholderia arboris</name>
    <dbReference type="NCBI Taxonomy" id="488730"/>
    <lineage>
        <taxon>Bacteria</taxon>
        <taxon>Pseudomonadati</taxon>
        <taxon>Pseudomonadota</taxon>
        <taxon>Betaproteobacteria</taxon>
        <taxon>Burkholderiales</taxon>
        <taxon>Burkholderiaceae</taxon>
        <taxon>Burkholderia</taxon>
        <taxon>Burkholderia cepacia complex</taxon>
    </lineage>
</organism>
<evidence type="ECO:0000313" key="2">
    <source>
        <dbReference type="EMBL" id="VWC46259.1"/>
    </source>
</evidence>
<gene>
    <name evidence="2" type="ORF">BAR24066_07388</name>
</gene>
<feature type="compositionally biased region" description="Basic and acidic residues" evidence="1">
    <location>
        <begin position="158"/>
        <end position="170"/>
    </location>
</feature>
<protein>
    <submittedName>
        <fullName evidence="2">Uncharacterized protein</fullName>
    </submittedName>
</protein>